<protein>
    <submittedName>
        <fullName evidence="1">Uncharacterized protein</fullName>
    </submittedName>
</protein>
<dbReference type="EMBL" id="LR796483">
    <property type="protein sequence ID" value="CAB4147126.1"/>
    <property type="molecule type" value="Genomic_DNA"/>
</dbReference>
<reference evidence="1" key="1">
    <citation type="submission" date="2020-04" db="EMBL/GenBank/DDBJ databases">
        <authorList>
            <person name="Chiriac C."/>
            <person name="Salcher M."/>
            <person name="Ghai R."/>
            <person name="Kavagutti S V."/>
        </authorList>
    </citation>
    <scope>NUCLEOTIDE SEQUENCE</scope>
</reference>
<accession>A0A6J5MQ01</accession>
<organism evidence="1">
    <name type="scientific">uncultured Caudovirales phage</name>
    <dbReference type="NCBI Taxonomy" id="2100421"/>
    <lineage>
        <taxon>Viruses</taxon>
        <taxon>Duplodnaviria</taxon>
        <taxon>Heunggongvirae</taxon>
        <taxon>Uroviricota</taxon>
        <taxon>Caudoviricetes</taxon>
        <taxon>Peduoviridae</taxon>
        <taxon>Maltschvirus</taxon>
        <taxon>Maltschvirus maltsch</taxon>
    </lineage>
</organism>
<gene>
    <name evidence="1" type="ORF">UFOVP431_13</name>
</gene>
<name>A0A6J5MQ01_9CAUD</name>
<proteinExistence type="predicted"/>
<evidence type="ECO:0000313" key="1">
    <source>
        <dbReference type="EMBL" id="CAB4147126.1"/>
    </source>
</evidence>
<sequence length="122" mass="13934">MNFLDYLARLVADSVEFADCLLLDAANDLKYLFEDARDALDPYLVGSPAWKAVSWMTKREAEVCGTIKVSFAKTWLFLCKNAGGKTLKFARAPFWVIACWFADRENELVDELDNLGWRIKES</sequence>